<organism evidence="1 2">
    <name type="scientific">Kribbella sancticallisti</name>
    <dbReference type="NCBI Taxonomy" id="460087"/>
    <lineage>
        <taxon>Bacteria</taxon>
        <taxon>Bacillati</taxon>
        <taxon>Actinomycetota</taxon>
        <taxon>Actinomycetes</taxon>
        <taxon>Propionibacteriales</taxon>
        <taxon>Kribbellaceae</taxon>
        <taxon>Kribbella</taxon>
    </lineage>
</organism>
<evidence type="ECO:0000313" key="2">
    <source>
        <dbReference type="Proteomes" id="UP001500393"/>
    </source>
</evidence>
<protein>
    <submittedName>
        <fullName evidence="1">Uncharacterized protein</fullName>
    </submittedName>
</protein>
<reference evidence="2" key="1">
    <citation type="journal article" date="2019" name="Int. J. Syst. Evol. Microbiol.">
        <title>The Global Catalogue of Microorganisms (GCM) 10K type strain sequencing project: providing services to taxonomists for standard genome sequencing and annotation.</title>
        <authorList>
            <consortium name="The Broad Institute Genomics Platform"/>
            <consortium name="The Broad Institute Genome Sequencing Center for Infectious Disease"/>
            <person name="Wu L."/>
            <person name="Ma J."/>
        </authorList>
    </citation>
    <scope>NUCLEOTIDE SEQUENCE [LARGE SCALE GENOMIC DNA]</scope>
    <source>
        <strain evidence="2">JCM 14969</strain>
    </source>
</reference>
<sequence>MDPATIAIVTSSALKLVDLMTTDVWDQVKKGFGRLLGQSTGQESPVTDDLDSARSELLAAAGDDYESTRNELVA</sequence>
<evidence type="ECO:0000313" key="1">
    <source>
        <dbReference type="EMBL" id="GAA1550196.1"/>
    </source>
</evidence>
<accession>A0ABP4MUS3</accession>
<keyword evidence="2" id="KW-1185">Reference proteome</keyword>
<proteinExistence type="predicted"/>
<name>A0ABP4MUS3_9ACTN</name>
<gene>
    <name evidence="1" type="ORF">GCM10009789_00010</name>
</gene>
<comment type="caution">
    <text evidence="1">The sequence shown here is derived from an EMBL/GenBank/DDBJ whole genome shotgun (WGS) entry which is preliminary data.</text>
</comment>
<dbReference type="Proteomes" id="UP001500393">
    <property type="component" value="Unassembled WGS sequence"/>
</dbReference>
<dbReference type="EMBL" id="BAAAOS010000001">
    <property type="protein sequence ID" value="GAA1550196.1"/>
    <property type="molecule type" value="Genomic_DNA"/>
</dbReference>